<dbReference type="InterPro" id="IPR036736">
    <property type="entry name" value="ACP-like_sf"/>
</dbReference>
<dbReference type="PANTHER" id="PTHR45527">
    <property type="entry name" value="NONRIBOSOMAL PEPTIDE SYNTHETASE"/>
    <property type="match status" value="1"/>
</dbReference>
<keyword evidence="4" id="KW-0436">Ligase</keyword>
<protein>
    <submittedName>
        <fullName evidence="4">Long-chain fatty acid--CoA ligase</fullName>
    </submittedName>
</protein>
<feature type="domain" description="Carrier" evidence="3">
    <location>
        <begin position="890"/>
        <end position="974"/>
    </location>
</feature>
<dbReference type="Pfam" id="PF00501">
    <property type="entry name" value="AMP-binding"/>
    <property type="match status" value="1"/>
</dbReference>
<dbReference type="GO" id="GO:0043041">
    <property type="term" value="P:amino acid activation for nonribosomal peptide biosynthetic process"/>
    <property type="evidence" value="ECO:0007669"/>
    <property type="project" value="TreeGrafter"/>
</dbReference>
<dbReference type="AlphaFoldDB" id="A0A428W7K7"/>
<evidence type="ECO:0000256" key="2">
    <source>
        <dbReference type="ARBA" id="ARBA00022553"/>
    </source>
</evidence>
<dbReference type="SUPFAM" id="SSF56801">
    <property type="entry name" value="Acetyl-CoA synthetase-like"/>
    <property type="match status" value="1"/>
</dbReference>
<dbReference type="InterPro" id="IPR000873">
    <property type="entry name" value="AMP-dep_synth/lig_dom"/>
</dbReference>
<reference evidence="4 5" key="1">
    <citation type="submission" date="2018-05" db="EMBL/GenBank/DDBJ databases">
        <title>Evolution of GPA BGCs.</title>
        <authorList>
            <person name="Waglechner N."/>
            <person name="Wright G.D."/>
        </authorList>
    </citation>
    <scope>NUCLEOTIDE SEQUENCE [LARGE SCALE GENOMIC DNA]</scope>
    <source>
        <strain evidence="4 5">DSM 5908</strain>
    </source>
</reference>
<dbReference type="InterPro" id="IPR010071">
    <property type="entry name" value="AA_adenyl_dom"/>
</dbReference>
<dbReference type="Gene3D" id="3.30.300.30">
    <property type="match status" value="1"/>
</dbReference>
<dbReference type="EMBL" id="QHHU01000053">
    <property type="protein sequence ID" value="RSM38904.1"/>
    <property type="molecule type" value="Genomic_DNA"/>
</dbReference>
<dbReference type="InterPro" id="IPR006162">
    <property type="entry name" value="Ppantetheine_attach_site"/>
</dbReference>
<dbReference type="PANTHER" id="PTHR45527:SF1">
    <property type="entry name" value="FATTY ACID SYNTHASE"/>
    <property type="match status" value="1"/>
</dbReference>
<sequence>MCPIEQWFLGFPAKMSPVTNFCVEGAGRLDTESLRRAVAVASEACPGARLVRRGRRWVDGGADPAVKVVSGVADPCAAPELRSPLPNRSGANCEVLLLDGPEPTVVLRASHVVMDGRGLILWARDVFRALRGEEPAGARSTGTVLDLDNPFYSQAGQAEAATKVPSLLGIPPRADIRRQLWRRRTVDGNFPALSAKLAAAVTAFSGRPTAPIRFPLDLRPFHPEIRSTGNLSLVLSLDVAAVDSWEEIYQRLLAALSDQDGRVSAPDPSILKAPVPLLRYFIRRAERSARREDRFSATANVNNLGRVPAEWFHTGTFEAAGAYMVSPMEPATPVSVVATEGDGRTDLTVAWWDGPGMSERVDALLDTVGEALAPAVHREQGRLTSAALPDPGPGIVDRFLEQVRRRPDAIAVSASDGEVTYAELDRRMRGVAKSLRELGVGREDVVGLLADKTVDAVAGAWGTLMAGAAYLPMDPQHPDARIRTLLADAKAAACLVTRPHDRRDHRPDGCAGLVLDDLPRDADLEPAAPAPGDLAYVVYTSGSTGRPKGVEVEHRSIAAYATCATKEHGIGPATRLPLLCSLSFDLAQLSLILPLTVGGTLQLLRDEISHLGLQEVLDAGATTLSLTPSHLDLITRLELRPGAVRTLLVIGEQFTRGVALRARQVFGPDCLITNMYGPAEATIGVGYHDFDADRDEGAAVPIGVPYDGVTYHVLDAGRGYVAPGEPGELYIGGSQLARGYRGRPDLTRERFVRLADGGRVYRTGDIVRRLPGGGLEFCGRIDDQIKVLGHRIEPAEIAQTMETHPAVSGAVVVARSRPGHRDKTLCGYVTAADGPIDIGELTGYLAEQLPGYLVPATIVPVAEFPRSMNGKIATASLPDPFGDAKPVAGGALEGMEDTVARIWSQVLGVEADRLHGASDFHRLGGDSLSLITMVAQVARHATGPDGERAFVSRLPEIIRRTTVEHVAELAVQARAGQ</sequence>
<dbReference type="InterPro" id="IPR020845">
    <property type="entry name" value="AMP-binding_CS"/>
</dbReference>
<dbReference type="CDD" id="cd05930">
    <property type="entry name" value="A_NRPS"/>
    <property type="match status" value="1"/>
</dbReference>
<dbReference type="NCBIfam" id="TIGR01733">
    <property type="entry name" value="AA-adenyl-dom"/>
    <property type="match status" value="1"/>
</dbReference>
<dbReference type="PROSITE" id="PS00455">
    <property type="entry name" value="AMP_BINDING"/>
    <property type="match status" value="1"/>
</dbReference>
<dbReference type="SUPFAM" id="SSF47336">
    <property type="entry name" value="ACP-like"/>
    <property type="match status" value="1"/>
</dbReference>
<keyword evidence="2" id="KW-0597">Phosphoprotein</keyword>
<keyword evidence="5" id="KW-1185">Reference proteome</keyword>
<dbReference type="Pfam" id="PF13193">
    <property type="entry name" value="AMP-binding_C"/>
    <property type="match status" value="1"/>
</dbReference>
<dbReference type="PROSITE" id="PS00012">
    <property type="entry name" value="PHOSPHOPANTETHEINE"/>
    <property type="match status" value="1"/>
</dbReference>
<dbReference type="OrthoDB" id="2472181at2"/>
<organism evidence="4 5">
    <name type="scientific">Amycolatopsis balhimycina DSM 5908</name>
    <dbReference type="NCBI Taxonomy" id="1081091"/>
    <lineage>
        <taxon>Bacteria</taxon>
        <taxon>Bacillati</taxon>
        <taxon>Actinomycetota</taxon>
        <taxon>Actinomycetes</taxon>
        <taxon>Pseudonocardiales</taxon>
        <taxon>Pseudonocardiaceae</taxon>
        <taxon>Amycolatopsis</taxon>
    </lineage>
</organism>
<dbReference type="Pfam" id="PF00550">
    <property type="entry name" value="PP-binding"/>
    <property type="match status" value="1"/>
</dbReference>
<evidence type="ECO:0000256" key="1">
    <source>
        <dbReference type="ARBA" id="ARBA00022450"/>
    </source>
</evidence>
<dbReference type="InterPro" id="IPR042099">
    <property type="entry name" value="ANL_N_sf"/>
</dbReference>
<dbReference type="Proteomes" id="UP000286716">
    <property type="component" value="Unassembled WGS sequence"/>
</dbReference>
<dbReference type="InterPro" id="IPR009081">
    <property type="entry name" value="PP-bd_ACP"/>
</dbReference>
<dbReference type="GO" id="GO:0005737">
    <property type="term" value="C:cytoplasm"/>
    <property type="evidence" value="ECO:0007669"/>
    <property type="project" value="TreeGrafter"/>
</dbReference>
<dbReference type="GO" id="GO:0044550">
    <property type="term" value="P:secondary metabolite biosynthetic process"/>
    <property type="evidence" value="ECO:0007669"/>
    <property type="project" value="TreeGrafter"/>
</dbReference>
<evidence type="ECO:0000313" key="5">
    <source>
        <dbReference type="Proteomes" id="UP000286716"/>
    </source>
</evidence>
<accession>A0A428W7K7</accession>
<keyword evidence="1" id="KW-0596">Phosphopantetheine</keyword>
<proteinExistence type="predicted"/>
<dbReference type="GO" id="GO:0016874">
    <property type="term" value="F:ligase activity"/>
    <property type="evidence" value="ECO:0007669"/>
    <property type="project" value="UniProtKB-KW"/>
</dbReference>
<dbReference type="InterPro" id="IPR045851">
    <property type="entry name" value="AMP-bd_C_sf"/>
</dbReference>
<dbReference type="PROSITE" id="PS50075">
    <property type="entry name" value="CARRIER"/>
    <property type="match status" value="1"/>
</dbReference>
<gene>
    <name evidence="4" type="ORF">DMA12_31435</name>
</gene>
<dbReference type="InterPro" id="IPR025110">
    <property type="entry name" value="AMP-bd_C"/>
</dbReference>
<name>A0A428W7K7_AMYBA</name>
<dbReference type="GO" id="GO:0031177">
    <property type="term" value="F:phosphopantetheine binding"/>
    <property type="evidence" value="ECO:0007669"/>
    <property type="project" value="TreeGrafter"/>
</dbReference>
<dbReference type="Gene3D" id="3.40.50.12780">
    <property type="entry name" value="N-terminal domain of ligase-like"/>
    <property type="match status" value="1"/>
</dbReference>
<evidence type="ECO:0000313" key="4">
    <source>
        <dbReference type="EMBL" id="RSM38904.1"/>
    </source>
</evidence>
<dbReference type="Gene3D" id="1.10.1200.10">
    <property type="entry name" value="ACP-like"/>
    <property type="match status" value="1"/>
</dbReference>
<comment type="caution">
    <text evidence="4">The sequence shown here is derived from an EMBL/GenBank/DDBJ whole genome shotgun (WGS) entry which is preliminary data.</text>
</comment>
<evidence type="ECO:0000259" key="3">
    <source>
        <dbReference type="PROSITE" id="PS50075"/>
    </source>
</evidence>